<dbReference type="EMBL" id="JABWUV010000005">
    <property type="protein sequence ID" value="KAF6355180.1"/>
    <property type="molecule type" value="Genomic_DNA"/>
</dbReference>
<dbReference type="AlphaFoldDB" id="A0A7J7Y0S5"/>
<evidence type="ECO:0000313" key="2">
    <source>
        <dbReference type="EMBL" id="KAF6355180.1"/>
    </source>
</evidence>
<proteinExistence type="predicted"/>
<accession>A0A7J7Y0S5</accession>
<organism evidence="2 3">
    <name type="scientific">Myotis myotis</name>
    <name type="common">Greater mouse-eared bat</name>
    <name type="synonym">Vespertilio myotis</name>
    <dbReference type="NCBI Taxonomy" id="51298"/>
    <lineage>
        <taxon>Eukaryota</taxon>
        <taxon>Metazoa</taxon>
        <taxon>Chordata</taxon>
        <taxon>Craniata</taxon>
        <taxon>Vertebrata</taxon>
        <taxon>Euteleostomi</taxon>
        <taxon>Mammalia</taxon>
        <taxon>Eutheria</taxon>
        <taxon>Laurasiatheria</taxon>
        <taxon>Chiroptera</taxon>
        <taxon>Yangochiroptera</taxon>
        <taxon>Vespertilionidae</taxon>
        <taxon>Myotis</taxon>
    </lineage>
</organism>
<name>A0A7J7Y0S5_MYOMY</name>
<reference evidence="2 3" key="1">
    <citation type="journal article" date="2020" name="Nature">
        <title>Six reference-quality genomes reveal evolution of bat adaptations.</title>
        <authorList>
            <person name="Jebb D."/>
            <person name="Huang Z."/>
            <person name="Pippel M."/>
            <person name="Hughes G.M."/>
            <person name="Lavrichenko K."/>
            <person name="Devanna P."/>
            <person name="Winkler S."/>
            <person name="Jermiin L.S."/>
            <person name="Skirmuntt E.C."/>
            <person name="Katzourakis A."/>
            <person name="Burkitt-Gray L."/>
            <person name="Ray D.A."/>
            <person name="Sullivan K.A.M."/>
            <person name="Roscito J.G."/>
            <person name="Kirilenko B.M."/>
            <person name="Davalos L.M."/>
            <person name="Corthals A.P."/>
            <person name="Power M.L."/>
            <person name="Jones G."/>
            <person name="Ransome R.D."/>
            <person name="Dechmann D.K.N."/>
            <person name="Locatelli A.G."/>
            <person name="Puechmaille S.J."/>
            <person name="Fedrigo O."/>
            <person name="Jarvis E.D."/>
            <person name="Hiller M."/>
            <person name="Vernes S.C."/>
            <person name="Myers E.W."/>
            <person name="Teeling E.C."/>
        </authorList>
    </citation>
    <scope>NUCLEOTIDE SEQUENCE [LARGE SCALE GENOMIC DNA]</scope>
    <source>
        <strain evidence="2">MMyoMyo1</strain>
        <tissue evidence="2">Flight muscle</tissue>
    </source>
</reference>
<sequence length="123" mass="13566">MKEKNHIAFHQDGTKSEEGSSCPSQSSSQSKGFEGKESSAERHAQTHAKNDLHTIHLPTTQDIVALKAAQISLEEHPQEKQARPICHHQVAPGHLVSLEEDGRQYTCVHCGCQGQQADYEEAL</sequence>
<feature type="compositionally biased region" description="Basic and acidic residues" evidence="1">
    <location>
        <begin position="33"/>
        <end position="54"/>
    </location>
</feature>
<comment type="caution">
    <text evidence="2">The sequence shown here is derived from an EMBL/GenBank/DDBJ whole genome shotgun (WGS) entry which is preliminary data.</text>
</comment>
<protein>
    <submittedName>
        <fullName evidence="2">Uncharacterized protein</fullName>
    </submittedName>
</protein>
<feature type="compositionally biased region" description="Low complexity" evidence="1">
    <location>
        <begin position="19"/>
        <end position="32"/>
    </location>
</feature>
<gene>
    <name evidence="2" type="ORF">mMyoMyo1_011371</name>
</gene>
<evidence type="ECO:0000313" key="3">
    <source>
        <dbReference type="Proteomes" id="UP000527355"/>
    </source>
</evidence>
<evidence type="ECO:0000256" key="1">
    <source>
        <dbReference type="SAM" id="MobiDB-lite"/>
    </source>
</evidence>
<dbReference type="Proteomes" id="UP000527355">
    <property type="component" value="Unassembled WGS sequence"/>
</dbReference>
<feature type="region of interest" description="Disordered" evidence="1">
    <location>
        <begin position="1"/>
        <end position="56"/>
    </location>
</feature>
<keyword evidence="3" id="KW-1185">Reference proteome</keyword>